<name>A0A330L5J5_9BACT</name>
<dbReference type="EMBL" id="OUNR01000012">
    <property type="protein sequence ID" value="SPP64967.1"/>
    <property type="molecule type" value="Genomic_DNA"/>
</dbReference>
<dbReference type="AlphaFoldDB" id="A0A330L5J5"/>
<keyword evidence="2" id="KW-1185">Reference proteome</keyword>
<evidence type="ECO:0000313" key="2">
    <source>
        <dbReference type="Proteomes" id="UP000248168"/>
    </source>
</evidence>
<dbReference type="RefSeq" id="WP_181416747.1">
    <property type="nucleotide sequence ID" value="NZ_OUNR01000012.1"/>
</dbReference>
<gene>
    <name evidence="1" type="ORF">NITLEN_20607</name>
</gene>
<protein>
    <recommendedName>
        <fullName evidence="3">DUF1800 domain-containing protein</fullName>
    </recommendedName>
</protein>
<dbReference type="InParanoid" id="A0A330L5J5"/>
<sequence length="444" mass="49776">MPMTFQDARHLLSRTGFGGTPADIRELTGLDREVAVDQLLAGVGRTARTTPPSHLLNALPPAEGMTGKGLSVEQKQALKQERREDVFELKGWWYQELLATPSPLTERLTLFWHNHFTSSFHKVKWPALLYHQNVLLRHHARGSFRDLLFQIAKDPAMVLYLDTQSNHRDHPNENFARELFELFTLGEGHYTETDIKEAARAFTGWHVALRHGGGFAFNRRQHDAGVKHVLGKTGAFGGDDILAIALDQPACARYITAKLWREFVSDEPDAREVERLAVQFRNGGYQIAPLLRGLLTLPQFWAPETRGLLVKSPVELLVGTVRLLNLPIKDTAMLAKYGKRLGQDLFDPPNVKGWPGGTRWITSATLLNRWQLLQRGLRGADMGGPMHTHAGTGEMHGAAWVTEEAAETVQAVLVPVPPVNPVPTGEDRWQMVHHLVMDPTFQLK</sequence>
<dbReference type="InterPro" id="IPR014917">
    <property type="entry name" value="DUF1800"/>
</dbReference>
<dbReference type="Pfam" id="PF08811">
    <property type="entry name" value="DUF1800"/>
    <property type="match status" value="1"/>
</dbReference>
<organism evidence="1 2">
    <name type="scientific">Nitrospira lenta</name>
    <dbReference type="NCBI Taxonomy" id="1436998"/>
    <lineage>
        <taxon>Bacteria</taxon>
        <taxon>Pseudomonadati</taxon>
        <taxon>Nitrospirota</taxon>
        <taxon>Nitrospiria</taxon>
        <taxon>Nitrospirales</taxon>
        <taxon>Nitrospiraceae</taxon>
        <taxon>Nitrospira</taxon>
    </lineage>
</organism>
<proteinExistence type="predicted"/>
<reference evidence="2" key="1">
    <citation type="submission" date="2018-04" db="EMBL/GenBank/DDBJ databases">
        <authorList>
            <person name="Lucker S."/>
            <person name="Sakoula D."/>
        </authorList>
    </citation>
    <scope>NUCLEOTIDE SEQUENCE [LARGE SCALE GENOMIC DNA]</scope>
</reference>
<dbReference type="Proteomes" id="UP000248168">
    <property type="component" value="Unassembled WGS sequence"/>
</dbReference>
<accession>A0A330L5J5</accession>
<evidence type="ECO:0000313" key="1">
    <source>
        <dbReference type="EMBL" id="SPP64967.1"/>
    </source>
</evidence>
<evidence type="ECO:0008006" key="3">
    <source>
        <dbReference type="Google" id="ProtNLM"/>
    </source>
</evidence>